<feature type="domain" description="TCP" evidence="7">
    <location>
        <begin position="97"/>
        <end position="155"/>
    </location>
</feature>
<sequence>MFSSTNSSINPFPNLSSSPYNPSPYIIDHETDDILLYHHHNPLSIPLNPTSTVPATGTVLNVMAPSSNAIMSKQDVHALNGQQHNPSHFLSGKISMKKDRSTKIYTSQGLRDRRVRLSIEIARKFFGLQDMLGFDKASKTLEWLLTKSKKAIKELARNGGVESLSSTSTNCEVVSEIGDLEERVLSKSDDKRMKKLRNTTASLLSRESREKARERARERTLVKMCTRRLHEPKKCPDSSPSCLNQHQISCEKSAAYNGKSSLKVIAPDEVEGPSSLYSLPNQSPTGNIVEESLLSRRKLKPSATKGYQNNFLMLREASCNNNSSACVSPNLAQNWDISSVNVAHSSFRAFTNMNPSKELQIHGKLWGTENN</sequence>
<gene>
    <name evidence="9" type="ORF">NC653_011171</name>
</gene>
<keyword evidence="3" id="KW-0805">Transcription regulation</keyword>
<dbReference type="InterPro" id="IPR017888">
    <property type="entry name" value="CYC/TB1_R_domain"/>
</dbReference>
<dbReference type="GO" id="GO:0043565">
    <property type="term" value="F:sequence-specific DNA binding"/>
    <property type="evidence" value="ECO:0007669"/>
    <property type="project" value="TreeGrafter"/>
</dbReference>
<dbReference type="EMBL" id="JAQIZT010000004">
    <property type="protein sequence ID" value="KAJ7000628.1"/>
    <property type="molecule type" value="Genomic_DNA"/>
</dbReference>
<dbReference type="Pfam" id="PF03634">
    <property type="entry name" value="TCP"/>
    <property type="match status" value="1"/>
</dbReference>
<proteinExistence type="predicted"/>
<name>A0AAD6R1D2_9ROSI</name>
<organism evidence="9 10">
    <name type="scientific">Populus alba x Populus x berolinensis</name>
    <dbReference type="NCBI Taxonomy" id="444605"/>
    <lineage>
        <taxon>Eukaryota</taxon>
        <taxon>Viridiplantae</taxon>
        <taxon>Streptophyta</taxon>
        <taxon>Embryophyta</taxon>
        <taxon>Tracheophyta</taxon>
        <taxon>Spermatophyta</taxon>
        <taxon>Magnoliopsida</taxon>
        <taxon>eudicotyledons</taxon>
        <taxon>Gunneridae</taxon>
        <taxon>Pentapetalae</taxon>
        <taxon>rosids</taxon>
        <taxon>fabids</taxon>
        <taxon>Malpighiales</taxon>
        <taxon>Salicaceae</taxon>
        <taxon>Saliceae</taxon>
        <taxon>Populus</taxon>
    </lineage>
</organism>
<dbReference type="PROSITE" id="PS51370">
    <property type="entry name" value="R"/>
    <property type="match status" value="1"/>
</dbReference>
<keyword evidence="10" id="KW-1185">Reference proteome</keyword>
<evidence type="ECO:0000256" key="3">
    <source>
        <dbReference type="ARBA" id="ARBA00023015"/>
    </source>
</evidence>
<comment type="subcellular location">
    <subcellularLocation>
        <location evidence="1">Nucleus</location>
    </subcellularLocation>
</comment>
<keyword evidence="2" id="KW-0217">Developmental protein</keyword>
<dbReference type="InterPro" id="IPR005333">
    <property type="entry name" value="Transcription_factor_TCP"/>
</dbReference>
<evidence type="ECO:0000313" key="10">
    <source>
        <dbReference type="Proteomes" id="UP001164929"/>
    </source>
</evidence>
<dbReference type="GO" id="GO:0005634">
    <property type="term" value="C:nucleus"/>
    <property type="evidence" value="ECO:0007669"/>
    <property type="project" value="UniProtKB-SubCell"/>
</dbReference>
<dbReference type="Proteomes" id="UP001164929">
    <property type="component" value="Chromosome 4"/>
</dbReference>
<dbReference type="InterPro" id="IPR017887">
    <property type="entry name" value="TF_TCP_subgr"/>
</dbReference>
<evidence type="ECO:0000256" key="4">
    <source>
        <dbReference type="ARBA" id="ARBA00023125"/>
    </source>
</evidence>
<dbReference type="PROSITE" id="PS51369">
    <property type="entry name" value="TCP"/>
    <property type="match status" value="1"/>
</dbReference>
<evidence type="ECO:0000256" key="1">
    <source>
        <dbReference type="ARBA" id="ARBA00004123"/>
    </source>
</evidence>
<reference evidence="9 10" key="1">
    <citation type="journal article" date="2023" name="Mol. Ecol. Resour.">
        <title>Chromosome-level genome assembly of a triploid poplar Populus alba 'Berolinensis'.</title>
        <authorList>
            <person name="Chen S."/>
            <person name="Yu Y."/>
            <person name="Wang X."/>
            <person name="Wang S."/>
            <person name="Zhang T."/>
            <person name="Zhou Y."/>
            <person name="He R."/>
            <person name="Meng N."/>
            <person name="Wang Y."/>
            <person name="Liu W."/>
            <person name="Liu Z."/>
            <person name="Liu J."/>
            <person name="Guo Q."/>
            <person name="Huang H."/>
            <person name="Sederoff R.R."/>
            <person name="Wang G."/>
            <person name="Qu G."/>
            <person name="Chen S."/>
        </authorList>
    </citation>
    <scope>NUCLEOTIDE SEQUENCE [LARGE SCALE GENOMIC DNA]</scope>
    <source>
        <strain evidence="9">SC-2020</strain>
    </source>
</reference>
<evidence type="ECO:0000259" key="7">
    <source>
        <dbReference type="PROSITE" id="PS51369"/>
    </source>
</evidence>
<evidence type="ECO:0000256" key="5">
    <source>
        <dbReference type="ARBA" id="ARBA00023163"/>
    </source>
</evidence>
<dbReference type="AlphaFoldDB" id="A0AAD6R1D2"/>
<keyword evidence="5" id="KW-0804">Transcription</keyword>
<keyword evidence="6" id="KW-0539">Nucleus</keyword>
<feature type="domain" description="R" evidence="8">
    <location>
        <begin position="206"/>
        <end position="223"/>
    </location>
</feature>
<accession>A0AAD6R1D2</accession>
<protein>
    <submittedName>
        <fullName evidence="9">Uncharacterized protein</fullName>
    </submittedName>
</protein>
<dbReference type="GO" id="GO:0003700">
    <property type="term" value="F:DNA-binding transcription factor activity"/>
    <property type="evidence" value="ECO:0007669"/>
    <property type="project" value="InterPro"/>
</dbReference>
<dbReference type="PANTHER" id="PTHR31072">
    <property type="entry name" value="TRANSCRIPTION FACTOR TCP4-RELATED"/>
    <property type="match status" value="1"/>
</dbReference>
<dbReference type="GO" id="GO:2000032">
    <property type="term" value="P:regulation of secondary shoot formation"/>
    <property type="evidence" value="ECO:0007669"/>
    <property type="project" value="TreeGrafter"/>
</dbReference>
<dbReference type="PANTHER" id="PTHR31072:SF224">
    <property type="entry name" value="TRANSCRIPTION FACTOR TCP1"/>
    <property type="match status" value="1"/>
</dbReference>
<evidence type="ECO:0000256" key="6">
    <source>
        <dbReference type="ARBA" id="ARBA00023242"/>
    </source>
</evidence>
<evidence type="ECO:0000259" key="8">
    <source>
        <dbReference type="PROSITE" id="PS51370"/>
    </source>
</evidence>
<evidence type="ECO:0000256" key="2">
    <source>
        <dbReference type="ARBA" id="ARBA00022473"/>
    </source>
</evidence>
<evidence type="ECO:0000313" key="9">
    <source>
        <dbReference type="EMBL" id="KAJ7000628.1"/>
    </source>
</evidence>
<keyword evidence="4" id="KW-0238">DNA-binding</keyword>
<comment type="caution">
    <text evidence="9">The sequence shown here is derived from an EMBL/GenBank/DDBJ whole genome shotgun (WGS) entry which is preliminary data.</text>
</comment>